<keyword evidence="1" id="KW-0472">Membrane</keyword>
<dbReference type="Proteomes" id="UP000035680">
    <property type="component" value="Unassembled WGS sequence"/>
</dbReference>
<keyword evidence="2" id="KW-1185">Reference proteome</keyword>
<name>A0A0K0FQA6_STRVS</name>
<dbReference type="AlphaFoldDB" id="A0A0K0FQA6"/>
<accession>A0A0K0FQA6</accession>
<evidence type="ECO:0000256" key="1">
    <source>
        <dbReference type="SAM" id="Phobius"/>
    </source>
</evidence>
<organism evidence="2 3">
    <name type="scientific">Strongyloides venezuelensis</name>
    <name type="common">Threadworm</name>
    <dbReference type="NCBI Taxonomy" id="75913"/>
    <lineage>
        <taxon>Eukaryota</taxon>
        <taxon>Metazoa</taxon>
        <taxon>Ecdysozoa</taxon>
        <taxon>Nematoda</taxon>
        <taxon>Chromadorea</taxon>
        <taxon>Rhabditida</taxon>
        <taxon>Tylenchina</taxon>
        <taxon>Panagrolaimomorpha</taxon>
        <taxon>Strongyloidoidea</taxon>
        <taxon>Strongyloididae</taxon>
        <taxon>Strongyloides</taxon>
    </lineage>
</organism>
<evidence type="ECO:0000313" key="3">
    <source>
        <dbReference type="WBParaSite" id="SVE_1159300.1"/>
    </source>
</evidence>
<keyword evidence="1" id="KW-0812">Transmembrane</keyword>
<reference evidence="3" key="2">
    <citation type="submission" date="2015-08" db="UniProtKB">
        <authorList>
            <consortium name="WormBaseParasite"/>
        </authorList>
    </citation>
    <scope>IDENTIFICATION</scope>
</reference>
<keyword evidence="1" id="KW-1133">Transmembrane helix</keyword>
<sequence length="80" mass="9568">MLRMLRIASDVKTKDHKKWVGDRLHSTPFQIYIMVNLVIYGYDHFAYILYHVLYTQNDVKCSLSPTLFFMILCFNITCSW</sequence>
<reference evidence="2" key="1">
    <citation type="submission" date="2014-07" db="EMBL/GenBank/DDBJ databases">
        <authorList>
            <person name="Martin A.A"/>
            <person name="De Silva N."/>
        </authorList>
    </citation>
    <scope>NUCLEOTIDE SEQUENCE</scope>
</reference>
<feature type="transmembrane region" description="Helical" evidence="1">
    <location>
        <begin position="31"/>
        <end position="50"/>
    </location>
</feature>
<protein>
    <submittedName>
        <fullName evidence="3">Cas1_AcylT domain-containing protein</fullName>
    </submittedName>
</protein>
<proteinExistence type="predicted"/>
<evidence type="ECO:0000313" key="2">
    <source>
        <dbReference type="Proteomes" id="UP000035680"/>
    </source>
</evidence>
<dbReference type="WBParaSite" id="SVE_1159300.1">
    <property type="protein sequence ID" value="SVE_1159300.1"/>
    <property type="gene ID" value="SVE_1159300"/>
</dbReference>